<dbReference type="EMBL" id="JAERQM010000008">
    <property type="protein sequence ID" value="MBU8546667.1"/>
    <property type="molecule type" value="Genomic_DNA"/>
</dbReference>
<keyword evidence="7" id="KW-0288">FMN</keyword>
<gene>
    <name evidence="18" type="ORF">JJQ90_23305</name>
</gene>
<feature type="domain" description="PAC" evidence="17">
    <location>
        <begin position="485"/>
        <end position="538"/>
    </location>
</feature>
<evidence type="ECO:0000256" key="13">
    <source>
        <dbReference type="ARBA" id="ARBA00022991"/>
    </source>
</evidence>
<evidence type="ECO:0000313" key="18">
    <source>
        <dbReference type="EMBL" id="MBU8546667.1"/>
    </source>
</evidence>
<keyword evidence="11" id="KW-0418">Kinase</keyword>
<evidence type="ECO:0000256" key="1">
    <source>
        <dbReference type="ARBA" id="ARBA00000085"/>
    </source>
</evidence>
<keyword evidence="10" id="KW-0547">Nucleotide-binding</keyword>
<keyword evidence="8" id="KW-0808">Transferase</keyword>
<evidence type="ECO:0000259" key="17">
    <source>
        <dbReference type="PROSITE" id="PS50113"/>
    </source>
</evidence>
<evidence type="ECO:0000256" key="3">
    <source>
        <dbReference type="ARBA" id="ARBA00022543"/>
    </source>
</evidence>
<evidence type="ECO:0000313" key="19">
    <source>
        <dbReference type="Proteomes" id="UP000689967"/>
    </source>
</evidence>
<organism evidence="18 19">
    <name type="scientific">Falsiroseomonas oleicola</name>
    <dbReference type="NCBI Taxonomy" id="2801474"/>
    <lineage>
        <taxon>Bacteria</taxon>
        <taxon>Pseudomonadati</taxon>
        <taxon>Pseudomonadota</taxon>
        <taxon>Alphaproteobacteria</taxon>
        <taxon>Acetobacterales</taxon>
        <taxon>Roseomonadaceae</taxon>
        <taxon>Falsiroseomonas</taxon>
    </lineage>
</organism>
<comment type="catalytic activity">
    <reaction evidence="1">
        <text>ATP + protein L-histidine = ADP + protein N-phospho-L-histidine.</text>
        <dbReference type="EC" id="2.7.13.3"/>
    </reaction>
</comment>
<evidence type="ECO:0000256" key="12">
    <source>
        <dbReference type="ARBA" id="ARBA00022840"/>
    </source>
</evidence>
<dbReference type="Pfam" id="PF13426">
    <property type="entry name" value="PAS_9"/>
    <property type="match status" value="1"/>
</dbReference>
<sequence>MTEPLAAFIEAEVAGGRHASAEDVVATALRLLQSQAAPAEDNLFRQLAEDAPALLWMGDAGGHCVYLNRALRDFWGVPPGGLAGFDWFSTLHPDDAAALAEPFTTGMRLRQGFVAEARYRHAGGGWRWLRTEARPRFSTEGHFLGMIGVNVDLTEQREAEAARRDLLETLDLASVLVRDMDGTIRFWAAGCTDIYGWTAAEALGQSAHALLDSRFPIAHAAIEAQLLRGEHWQGDVAQRHRDGSLRTVSIRKALRRDAAGRPVAVTESVTDVTSLREAEQKARESEARQRALFDAAPFAVIVIDPVSHAILEVNERACTDYGYSREAFLRLHIGDVDALGSSCPIRARGRQCVAGPGAQEFEARHRLSNGTIRDVLVRVQGVRAGGRDMTYGAHIDITDRKAAEAALRASEARLRLALEAVGFGIWEYDVQRGVGRAKGMPADIVPEAGPGEQSLEEWLRPMHPEDRPLVEAGMAAILRGDIARCDVEVRLSRRDGCWRWIASRGAVVETDEEGRPRTLAGVARDITDQREAAERQTLLAREVDHRAKNALAVVQAALRLTKAPDLPSYIKAIEGRVAALARTQTLLAENRWGGADLSTLLRGEIAPFVVGQRVTLEGPEVVLGPALAQALAMAFHELATNAVKHGALSVAAGRVRVAWDWQETKPGRLRLRWMESEGPPLPAPPQRRGFGSRVLDATLSRQLGGAVRLDWQATGLVCEMEVPLPSAAPGG</sequence>
<feature type="domain" description="PAC" evidence="17">
    <location>
        <begin position="230"/>
        <end position="284"/>
    </location>
</feature>
<feature type="domain" description="PAS" evidence="16">
    <location>
        <begin position="159"/>
        <end position="212"/>
    </location>
</feature>
<dbReference type="Pfam" id="PF03693">
    <property type="entry name" value="ParD_antitoxin"/>
    <property type="match status" value="1"/>
</dbReference>
<keyword evidence="3" id="KW-0600">Photoreceptor protein</keyword>
<dbReference type="PROSITE" id="PS50113">
    <property type="entry name" value="PAC"/>
    <property type="match status" value="3"/>
</dbReference>
<dbReference type="EC" id="2.7.13.3" evidence="2"/>
<name>A0ABS6HD53_9PROT</name>
<evidence type="ECO:0000256" key="7">
    <source>
        <dbReference type="ARBA" id="ARBA00022643"/>
    </source>
</evidence>
<keyword evidence="14" id="KW-0843">Virulence</keyword>
<keyword evidence="6" id="KW-0285">Flavoprotein</keyword>
<evidence type="ECO:0000256" key="5">
    <source>
        <dbReference type="ARBA" id="ARBA00022606"/>
    </source>
</evidence>
<keyword evidence="12" id="KW-0067">ATP-binding</keyword>
<dbReference type="SMART" id="SM00091">
    <property type="entry name" value="PAS"/>
    <property type="match status" value="4"/>
</dbReference>
<evidence type="ECO:0000256" key="6">
    <source>
        <dbReference type="ARBA" id="ARBA00022630"/>
    </source>
</evidence>
<keyword evidence="19" id="KW-1185">Reference proteome</keyword>
<dbReference type="NCBIfam" id="TIGR00229">
    <property type="entry name" value="sensory_box"/>
    <property type="match status" value="4"/>
</dbReference>
<dbReference type="SMART" id="SM00086">
    <property type="entry name" value="PAC"/>
    <property type="match status" value="4"/>
</dbReference>
<dbReference type="PANTHER" id="PTHR41523:SF8">
    <property type="entry name" value="ETHYLENE RESPONSE SENSOR PROTEIN"/>
    <property type="match status" value="1"/>
</dbReference>
<comment type="caution">
    <text evidence="18">The sequence shown here is derived from an EMBL/GenBank/DDBJ whole genome shotgun (WGS) entry which is preliminary data.</text>
</comment>
<keyword evidence="5" id="KW-0716">Sensory transduction</keyword>
<dbReference type="InterPro" id="IPR013655">
    <property type="entry name" value="PAS_fold_3"/>
</dbReference>
<evidence type="ECO:0000256" key="15">
    <source>
        <dbReference type="ARBA" id="ARBA00023170"/>
    </source>
</evidence>
<dbReference type="InterPro" id="IPR000700">
    <property type="entry name" value="PAS-assoc_C"/>
</dbReference>
<dbReference type="InterPro" id="IPR011102">
    <property type="entry name" value="Sig_transdc_His_kinase_HWE"/>
</dbReference>
<reference evidence="18 19" key="1">
    <citation type="submission" date="2021-01" db="EMBL/GenBank/DDBJ databases">
        <title>Roseomonas sp. nov, a bacterium isolated from an oil production mixture in Yumen Oilfield.</title>
        <authorList>
            <person name="Wu D."/>
        </authorList>
    </citation>
    <scope>NUCLEOTIDE SEQUENCE [LARGE SCALE GENOMIC DNA]</scope>
    <source>
        <strain evidence="18 19">ROY-5-3</strain>
    </source>
</reference>
<keyword evidence="15" id="KW-0675">Receptor</keyword>
<keyword evidence="4" id="KW-0597">Phosphoprotein</keyword>
<evidence type="ECO:0000256" key="8">
    <source>
        <dbReference type="ARBA" id="ARBA00022679"/>
    </source>
</evidence>
<accession>A0ABS6HD53</accession>
<dbReference type="Pfam" id="PF08447">
    <property type="entry name" value="PAS_3"/>
    <property type="match status" value="2"/>
</dbReference>
<dbReference type="SMART" id="SM00911">
    <property type="entry name" value="HWE_HK"/>
    <property type="match status" value="1"/>
</dbReference>
<dbReference type="InterPro" id="IPR013656">
    <property type="entry name" value="PAS_4"/>
</dbReference>
<dbReference type="PANTHER" id="PTHR41523">
    <property type="entry name" value="TWO-COMPONENT SYSTEM SENSOR PROTEIN"/>
    <property type="match status" value="1"/>
</dbReference>
<keyword evidence="13" id="KW-0157">Chromophore</keyword>
<dbReference type="InterPro" id="IPR022789">
    <property type="entry name" value="ParD"/>
</dbReference>
<evidence type="ECO:0000259" key="16">
    <source>
        <dbReference type="PROSITE" id="PS50112"/>
    </source>
</evidence>
<keyword evidence="9" id="KW-0677">Repeat</keyword>
<dbReference type="Proteomes" id="UP000689967">
    <property type="component" value="Unassembled WGS sequence"/>
</dbReference>
<dbReference type="Pfam" id="PF08448">
    <property type="entry name" value="PAS_4"/>
    <property type="match status" value="1"/>
</dbReference>
<dbReference type="RefSeq" id="WP_216878683.1">
    <property type="nucleotide sequence ID" value="NZ_JAERQM010000008.1"/>
</dbReference>
<dbReference type="CDD" id="cd00130">
    <property type="entry name" value="PAS"/>
    <property type="match status" value="4"/>
</dbReference>
<proteinExistence type="predicted"/>
<dbReference type="InterPro" id="IPR001610">
    <property type="entry name" value="PAC"/>
</dbReference>
<evidence type="ECO:0000256" key="14">
    <source>
        <dbReference type="ARBA" id="ARBA00023026"/>
    </source>
</evidence>
<feature type="domain" description="PAS" evidence="16">
    <location>
        <begin position="40"/>
        <end position="110"/>
    </location>
</feature>
<evidence type="ECO:0000256" key="2">
    <source>
        <dbReference type="ARBA" id="ARBA00012438"/>
    </source>
</evidence>
<dbReference type="Pfam" id="PF07536">
    <property type="entry name" value="HWE_HK"/>
    <property type="match status" value="1"/>
</dbReference>
<feature type="domain" description="PAC" evidence="17">
    <location>
        <begin position="113"/>
        <end position="165"/>
    </location>
</feature>
<evidence type="ECO:0000256" key="9">
    <source>
        <dbReference type="ARBA" id="ARBA00022737"/>
    </source>
</evidence>
<dbReference type="PROSITE" id="PS50112">
    <property type="entry name" value="PAS"/>
    <property type="match status" value="2"/>
</dbReference>
<evidence type="ECO:0000256" key="11">
    <source>
        <dbReference type="ARBA" id="ARBA00022777"/>
    </source>
</evidence>
<protein>
    <recommendedName>
        <fullName evidence="2">histidine kinase</fullName>
        <ecNumber evidence="2">2.7.13.3</ecNumber>
    </recommendedName>
</protein>
<dbReference type="InterPro" id="IPR000014">
    <property type="entry name" value="PAS"/>
</dbReference>
<evidence type="ECO:0000256" key="4">
    <source>
        <dbReference type="ARBA" id="ARBA00022553"/>
    </source>
</evidence>
<evidence type="ECO:0000256" key="10">
    <source>
        <dbReference type="ARBA" id="ARBA00022741"/>
    </source>
</evidence>